<name>A0ABQ1FMV5_9GAMM</name>
<proteinExistence type="predicted"/>
<accession>A0ABQ1FMV5</accession>
<sequence length="50" mass="5850">MTTRFEMKWKVTPYFDGMAGKNLDKPKDKSAINGCASMKMRVYPRLNNYD</sequence>
<evidence type="ECO:0000313" key="1">
    <source>
        <dbReference type="EMBL" id="GGA23190.1"/>
    </source>
</evidence>
<dbReference type="Proteomes" id="UP000620046">
    <property type="component" value="Unassembled WGS sequence"/>
</dbReference>
<reference evidence="2" key="1">
    <citation type="journal article" date="2019" name="Int. J. Syst. Evol. Microbiol.">
        <title>The Global Catalogue of Microorganisms (GCM) 10K type strain sequencing project: providing services to taxonomists for standard genome sequencing and annotation.</title>
        <authorList>
            <consortium name="The Broad Institute Genomics Platform"/>
            <consortium name="The Broad Institute Genome Sequencing Center for Infectious Disease"/>
            <person name="Wu L."/>
            <person name="Ma J."/>
        </authorList>
    </citation>
    <scope>NUCLEOTIDE SEQUENCE [LARGE SCALE GENOMIC DNA]</scope>
    <source>
        <strain evidence="2">CGMCC 1.15439</strain>
    </source>
</reference>
<protein>
    <submittedName>
        <fullName evidence="1">Uncharacterized protein</fullName>
    </submittedName>
</protein>
<dbReference type="EMBL" id="BMJA01000001">
    <property type="protein sequence ID" value="GGA23190.1"/>
    <property type="molecule type" value="Genomic_DNA"/>
</dbReference>
<comment type="caution">
    <text evidence="1">The sequence shown here is derived from an EMBL/GenBank/DDBJ whole genome shotgun (WGS) entry which is preliminary data.</text>
</comment>
<keyword evidence="2" id="KW-1185">Reference proteome</keyword>
<gene>
    <name evidence="1" type="ORF">GCM10010981_09360</name>
</gene>
<evidence type="ECO:0000313" key="2">
    <source>
        <dbReference type="Proteomes" id="UP000620046"/>
    </source>
</evidence>
<organism evidence="1 2">
    <name type="scientific">Dyella nitratireducens</name>
    <dbReference type="NCBI Taxonomy" id="1849580"/>
    <lineage>
        <taxon>Bacteria</taxon>
        <taxon>Pseudomonadati</taxon>
        <taxon>Pseudomonadota</taxon>
        <taxon>Gammaproteobacteria</taxon>
        <taxon>Lysobacterales</taxon>
        <taxon>Rhodanobacteraceae</taxon>
        <taxon>Dyella</taxon>
    </lineage>
</organism>